<dbReference type="InterPro" id="IPR029069">
    <property type="entry name" value="HotDog_dom_sf"/>
</dbReference>
<comment type="similarity">
    <text evidence="1">Belongs to the 4-hydroxybenzoyl-CoA thioesterase family.</text>
</comment>
<dbReference type="AlphaFoldDB" id="A0A6G5QMK3"/>
<dbReference type="Proteomes" id="UP000502377">
    <property type="component" value="Chromosome"/>
</dbReference>
<dbReference type="Gene3D" id="3.10.129.10">
    <property type="entry name" value="Hotdog Thioesterase"/>
    <property type="match status" value="1"/>
</dbReference>
<sequence>MISKSVALKAQFYDVDSMNVVWHGNYVKYFETARCALLEEIGYDYEAMRADGYAYPIVKIEAKYIKPVFFGDEIEVEATLKECECFLKIGYVVKSAKSGETLCTGTSSQAAVDMRAMQTCFEIPQELQNAVKRYINEKNSGDF</sequence>
<accession>A0A6G5QMK3</accession>
<dbReference type="GO" id="GO:0047617">
    <property type="term" value="F:fatty acyl-CoA hydrolase activity"/>
    <property type="evidence" value="ECO:0007669"/>
    <property type="project" value="TreeGrafter"/>
</dbReference>
<evidence type="ECO:0000313" key="3">
    <source>
        <dbReference type="EMBL" id="QCD46706.1"/>
    </source>
</evidence>
<dbReference type="PANTHER" id="PTHR31793">
    <property type="entry name" value="4-HYDROXYBENZOYL-COA THIOESTERASE FAMILY MEMBER"/>
    <property type="match status" value="1"/>
</dbReference>
<evidence type="ECO:0000256" key="2">
    <source>
        <dbReference type="ARBA" id="ARBA00022801"/>
    </source>
</evidence>
<dbReference type="PIRSF" id="PIRSF003230">
    <property type="entry name" value="YbgC"/>
    <property type="match status" value="1"/>
</dbReference>
<dbReference type="PANTHER" id="PTHR31793:SF27">
    <property type="entry name" value="NOVEL THIOESTERASE SUPERFAMILY DOMAIN AND SAPOSIN A-TYPE DOMAIN CONTAINING PROTEIN (0610012H03RIK)"/>
    <property type="match status" value="1"/>
</dbReference>
<dbReference type="InterPro" id="IPR006684">
    <property type="entry name" value="YbgC/YbaW"/>
</dbReference>
<name>A0A6G5QMK3_CAMRE</name>
<dbReference type="KEGG" id="crx:CRECT_1040"/>
<evidence type="ECO:0000313" key="4">
    <source>
        <dbReference type="Proteomes" id="UP000502377"/>
    </source>
</evidence>
<reference evidence="3 4" key="1">
    <citation type="submission" date="2016-07" db="EMBL/GenBank/DDBJ databases">
        <title>Comparative genomics of the Campylobacter concisus group.</title>
        <authorList>
            <person name="Miller W.G."/>
            <person name="Yee E."/>
            <person name="Chapman M.H."/>
            <person name="Huynh S."/>
            <person name="Bono J.L."/>
            <person name="On S.L.W."/>
            <person name="StLeger J."/>
            <person name="Foster G."/>
            <person name="Parker C.T."/>
        </authorList>
    </citation>
    <scope>NUCLEOTIDE SEQUENCE [LARGE SCALE GENOMIC DNA]</scope>
    <source>
        <strain evidence="3 4">ATCC 33238</strain>
    </source>
</reference>
<dbReference type="InterPro" id="IPR050563">
    <property type="entry name" value="4-hydroxybenzoyl-CoA_TE"/>
</dbReference>
<organism evidence="3 4">
    <name type="scientific">Campylobacter rectus</name>
    <name type="common">Wolinella recta</name>
    <dbReference type="NCBI Taxonomy" id="203"/>
    <lineage>
        <taxon>Bacteria</taxon>
        <taxon>Pseudomonadati</taxon>
        <taxon>Campylobacterota</taxon>
        <taxon>Epsilonproteobacteria</taxon>
        <taxon>Campylobacterales</taxon>
        <taxon>Campylobacteraceae</taxon>
        <taxon>Campylobacter</taxon>
    </lineage>
</organism>
<dbReference type="RefSeq" id="WP_002945592.1">
    <property type="nucleotide sequence ID" value="NZ_CP012543.1"/>
</dbReference>
<dbReference type="SUPFAM" id="SSF54637">
    <property type="entry name" value="Thioesterase/thiol ester dehydrase-isomerase"/>
    <property type="match status" value="1"/>
</dbReference>
<gene>
    <name evidence="3" type="ORF">CRECT_1040</name>
</gene>
<dbReference type="EMBL" id="CP012543">
    <property type="protein sequence ID" value="QCD46706.1"/>
    <property type="molecule type" value="Genomic_DNA"/>
</dbReference>
<evidence type="ECO:0000256" key="1">
    <source>
        <dbReference type="ARBA" id="ARBA00005953"/>
    </source>
</evidence>
<dbReference type="Pfam" id="PF13279">
    <property type="entry name" value="4HBT_2"/>
    <property type="match status" value="1"/>
</dbReference>
<dbReference type="NCBIfam" id="TIGR00051">
    <property type="entry name" value="YbgC/FadM family acyl-CoA thioesterase"/>
    <property type="match status" value="1"/>
</dbReference>
<dbReference type="CDD" id="cd00586">
    <property type="entry name" value="4HBT"/>
    <property type="match status" value="1"/>
</dbReference>
<proteinExistence type="inferred from homology"/>
<protein>
    <submittedName>
        <fullName evidence="3">Acyl-CoA thioesterase</fullName>
    </submittedName>
</protein>
<keyword evidence="2" id="KW-0378">Hydrolase</keyword>